<accession>A0A392U2Q9</accession>
<proteinExistence type="predicted"/>
<comment type="caution">
    <text evidence="1">The sequence shown here is derived from an EMBL/GenBank/DDBJ whole genome shotgun (WGS) entry which is preliminary data.</text>
</comment>
<reference evidence="1 2" key="1">
    <citation type="journal article" date="2018" name="Front. Plant Sci.">
        <title>Red Clover (Trifolium pratense) and Zigzag Clover (T. medium) - A Picture of Genomic Similarities and Differences.</title>
        <authorList>
            <person name="Dluhosova J."/>
            <person name="Istvanek J."/>
            <person name="Nedelnik J."/>
            <person name="Repkova J."/>
        </authorList>
    </citation>
    <scope>NUCLEOTIDE SEQUENCE [LARGE SCALE GENOMIC DNA]</scope>
    <source>
        <strain evidence="2">cv. 10/8</strain>
        <tissue evidence="1">Leaf</tissue>
    </source>
</reference>
<protein>
    <submittedName>
        <fullName evidence="1">Uncharacterized protein</fullName>
    </submittedName>
</protein>
<name>A0A392U2Q9_9FABA</name>
<feature type="non-terminal residue" evidence="1">
    <location>
        <position position="75"/>
    </location>
</feature>
<dbReference type="EMBL" id="LXQA010702168">
    <property type="protein sequence ID" value="MCI66780.1"/>
    <property type="molecule type" value="Genomic_DNA"/>
</dbReference>
<sequence length="75" mass="8122">PAPDGSADPAKIEDDNNVVDVLIGASLPVISSKRGRFLKPRRNKCPHDVTGDRTAKIILVTPTRGARRRVIVVPK</sequence>
<keyword evidence="2" id="KW-1185">Reference proteome</keyword>
<evidence type="ECO:0000313" key="2">
    <source>
        <dbReference type="Proteomes" id="UP000265520"/>
    </source>
</evidence>
<evidence type="ECO:0000313" key="1">
    <source>
        <dbReference type="EMBL" id="MCI66780.1"/>
    </source>
</evidence>
<dbReference type="Proteomes" id="UP000265520">
    <property type="component" value="Unassembled WGS sequence"/>
</dbReference>
<feature type="non-terminal residue" evidence="1">
    <location>
        <position position="1"/>
    </location>
</feature>
<dbReference type="AlphaFoldDB" id="A0A392U2Q9"/>
<organism evidence="1 2">
    <name type="scientific">Trifolium medium</name>
    <dbReference type="NCBI Taxonomy" id="97028"/>
    <lineage>
        <taxon>Eukaryota</taxon>
        <taxon>Viridiplantae</taxon>
        <taxon>Streptophyta</taxon>
        <taxon>Embryophyta</taxon>
        <taxon>Tracheophyta</taxon>
        <taxon>Spermatophyta</taxon>
        <taxon>Magnoliopsida</taxon>
        <taxon>eudicotyledons</taxon>
        <taxon>Gunneridae</taxon>
        <taxon>Pentapetalae</taxon>
        <taxon>rosids</taxon>
        <taxon>fabids</taxon>
        <taxon>Fabales</taxon>
        <taxon>Fabaceae</taxon>
        <taxon>Papilionoideae</taxon>
        <taxon>50 kb inversion clade</taxon>
        <taxon>NPAAA clade</taxon>
        <taxon>Hologalegina</taxon>
        <taxon>IRL clade</taxon>
        <taxon>Trifolieae</taxon>
        <taxon>Trifolium</taxon>
    </lineage>
</organism>